<dbReference type="GO" id="GO:0004222">
    <property type="term" value="F:metalloendopeptidase activity"/>
    <property type="evidence" value="ECO:0007669"/>
    <property type="project" value="TreeGrafter"/>
</dbReference>
<sequence>MGSITVLDLDGADDYIEVPYEVLLNPSQFTVEAWVKVEGGSGGWRSLVTSRDISPTRGYIIYASPSNNWQFWVGCGPSSWQSVIGPAVTSDWTHLAGVCDGSQIIFYVNGQHVGSKSVSMEPNTARPLRIGSGNTETSPAYFFNGKIGEVRVWNSARSQAQIQAAMNSRINGKEEGLAGCWRLDEGQGNIANDLTANANHAAVKGGAIWKVVSDLQLEQAPSPIMVIKLDGTDDYVKAEGFQWPEGGPVTIEFWNKTGAADLKYSSAFSVGNQDNPNRFQAHAPWDNRILYWDYGHCGGTGRVSVDYSPHLDKWTHVALVSEGNGGSFMGIYLDGELVASSQNSDGPDIPLSGLWIGCWTNKFHKGGMAEFRIWNRVLAQSEIQANMSLPLIGNELNLAGYWPLRDGSGMDFGPGASNGQISGNPGTVPFDKVRALTEEVPALTALKLDGQDDYVDLGGIDFARGITLSRHGLPPPAVTRMFSLARSPAPTASFSKSTRPGRCAIFTAHPREPTTSRSVPKPPSMTGSGTMRHVSEAARTYSSMLTASPQAGTRARRTLTRQ</sequence>
<name>A0A975GPV1_9BACT</name>
<dbReference type="PANTHER" id="PTHR46130:SF3">
    <property type="entry name" value="CHROMOSOME UNDETERMINED SCAFFOLD_33, WHOLE GENOME SHOTGUN SEQUENCE"/>
    <property type="match status" value="1"/>
</dbReference>
<dbReference type="GO" id="GO:0005615">
    <property type="term" value="C:extracellular space"/>
    <property type="evidence" value="ECO:0007669"/>
    <property type="project" value="TreeGrafter"/>
</dbReference>
<dbReference type="GO" id="GO:0006508">
    <property type="term" value="P:proteolysis"/>
    <property type="evidence" value="ECO:0007669"/>
    <property type="project" value="TreeGrafter"/>
</dbReference>
<dbReference type="Proteomes" id="UP000663722">
    <property type="component" value="Chromosome"/>
</dbReference>
<dbReference type="InterPro" id="IPR006558">
    <property type="entry name" value="LamG-like"/>
</dbReference>
<reference evidence="5" key="1">
    <citation type="journal article" date="2021" name="Microb. Physiol.">
        <title>Proteogenomic Insights into the Physiology of Marine, Sulfate-Reducing, Filamentous Desulfonema limicola and Desulfonema magnum.</title>
        <authorList>
            <person name="Schnaars V."/>
            <person name="Wohlbrand L."/>
            <person name="Scheve S."/>
            <person name="Hinrichs C."/>
            <person name="Reinhardt R."/>
            <person name="Rabus R."/>
        </authorList>
    </citation>
    <scope>NUCLEOTIDE SEQUENCE</scope>
    <source>
        <strain evidence="5">4be13</strain>
    </source>
</reference>
<feature type="domain" description="LamG-like jellyroll fold" evidence="4">
    <location>
        <begin position="27"/>
        <end position="160"/>
    </location>
</feature>
<evidence type="ECO:0000256" key="3">
    <source>
        <dbReference type="SAM" id="MobiDB-lite"/>
    </source>
</evidence>
<dbReference type="SUPFAM" id="SSF49899">
    <property type="entry name" value="Concanavalin A-like lectins/glucanases"/>
    <property type="match status" value="2"/>
</dbReference>
<dbReference type="SMART" id="SM00560">
    <property type="entry name" value="LamGL"/>
    <property type="match status" value="1"/>
</dbReference>
<feature type="compositionally biased region" description="Polar residues" evidence="3">
    <location>
        <begin position="540"/>
        <end position="551"/>
    </location>
</feature>
<protein>
    <submittedName>
        <fullName evidence="5">Concanavalin A-like lectin/glucanases domain-containing protein</fullName>
    </submittedName>
</protein>
<proteinExistence type="predicted"/>
<evidence type="ECO:0000256" key="1">
    <source>
        <dbReference type="ARBA" id="ARBA00022729"/>
    </source>
</evidence>
<dbReference type="InterPro" id="IPR013320">
    <property type="entry name" value="ConA-like_dom_sf"/>
</dbReference>
<dbReference type="KEGG" id="dmm:dnm_052540"/>
<keyword evidence="6" id="KW-1185">Reference proteome</keyword>
<dbReference type="Gene3D" id="2.60.120.200">
    <property type="match status" value="2"/>
</dbReference>
<evidence type="ECO:0000256" key="2">
    <source>
        <dbReference type="ARBA" id="ARBA00023157"/>
    </source>
</evidence>
<dbReference type="GO" id="GO:0007166">
    <property type="term" value="P:cell surface receptor signaling pathway"/>
    <property type="evidence" value="ECO:0007669"/>
    <property type="project" value="TreeGrafter"/>
</dbReference>
<feature type="region of interest" description="Disordered" evidence="3">
    <location>
        <begin position="507"/>
        <end position="562"/>
    </location>
</feature>
<accession>A0A975GPV1</accession>
<evidence type="ECO:0000259" key="4">
    <source>
        <dbReference type="SMART" id="SM00560"/>
    </source>
</evidence>
<gene>
    <name evidence="5" type="ORF">dnm_052540</name>
</gene>
<dbReference type="InterPro" id="IPR043543">
    <property type="entry name" value="PAPPA/PAPPA2"/>
</dbReference>
<dbReference type="PANTHER" id="PTHR46130">
    <property type="entry name" value="LAMGL DOMAIN-CONTAINING PROTEIN"/>
    <property type="match status" value="1"/>
</dbReference>
<dbReference type="EMBL" id="CP061800">
    <property type="protein sequence ID" value="QTA89204.1"/>
    <property type="molecule type" value="Genomic_DNA"/>
</dbReference>
<dbReference type="Pfam" id="PF13385">
    <property type="entry name" value="Laminin_G_3"/>
    <property type="match status" value="2"/>
</dbReference>
<evidence type="ECO:0000313" key="5">
    <source>
        <dbReference type="EMBL" id="QTA89204.1"/>
    </source>
</evidence>
<keyword evidence="2" id="KW-1015">Disulfide bond</keyword>
<evidence type="ECO:0000313" key="6">
    <source>
        <dbReference type="Proteomes" id="UP000663722"/>
    </source>
</evidence>
<organism evidence="5 6">
    <name type="scientific">Desulfonema magnum</name>
    <dbReference type="NCBI Taxonomy" id="45655"/>
    <lineage>
        <taxon>Bacteria</taxon>
        <taxon>Pseudomonadati</taxon>
        <taxon>Thermodesulfobacteriota</taxon>
        <taxon>Desulfobacteria</taxon>
        <taxon>Desulfobacterales</taxon>
        <taxon>Desulfococcaceae</taxon>
        <taxon>Desulfonema</taxon>
    </lineage>
</organism>
<dbReference type="AlphaFoldDB" id="A0A975GPV1"/>
<keyword evidence="1" id="KW-0732">Signal</keyword>